<feature type="coiled-coil region" evidence="2">
    <location>
        <begin position="227"/>
        <end position="264"/>
    </location>
</feature>
<dbReference type="GO" id="GO:0032040">
    <property type="term" value="C:small-subunit processome"/>
    <property type="evidence" value="ECO:0007669"/>
    <property type="project" value="TreeGrafter"/>
</dbReference>
<accession>A0A0P4W3A0</accession>
<dbReference type="EMBL" id="GDRN01092635">
    <property type="protein sequence ID" value="JAI60068.1"/>
    <property type="molecule type" value="Transcribed_RNA"/>
</dbReference>
<dbReference type="PANTHER" id="PTHR13237">
    <property type="entry name" value="SOMETHING ABOUT SILENCING PROTEIN 10-RELATED"/>
    <property type="match status" value="1"/>
</dbReference>
<evidence type="ECO:0000313" key="4">
    <source>
        <dbReference type="EMBL" id="JAI60068.1"/>
    </source>
</evidence>
<feature type="region of interest" description="Disordered" evidence="3">
    <location>
        <begin position="123"/>
        <end position="198"/>
    </location>
</feature>
<protein>
    <recommendedName>
        <fullName evidence="5">Neuroguidin</fullName>
    </recommendedName>
</protein>
<evidence type="ECO:0000256" key="2">
    <source>
        <dbReference type="SAM" id="Coils"/>
    </source>
</evidence>
<reference evidence="4" key="1">
    <citation type="submission" date="2015-09" db="EMBL/GenBank/DDBJ databases">
        <title>Scylla olivacea transcriptome.</title>
        <authorList>
            <person name="Ikhwanuddin M."/>
        </authorList>
    </citation>
    <scope>NUCLEOTIDE SEQUENCE</scope>
</reference>
<feature type="compositionally biased region" description="Basic and acidic residues" evidence="3">
    <location>
        <begin position="187"/>
        <end position="198"/>
    </location>
</feature>
<comment type="similarity">
    <text evidence="1">Belongs to the SAS10 family.</text>
</comment>
<dbReference type="InterPro" id="IPR007146">
    <property type="entry name" value="Sas10/Utp3/C1D"/>
</dbReference>
<organism evidence="4">
    <name type="scientific">Scylla olivacea</name>
    <name type="common">Orange mud crab</name>
    <name type="synonym">Cancer olivacea</name>
    <dbReference type="NCBI Taxonomy" id="85551"/>
    <lineage>
        <taxon>Eukaryota</taxon>
        <taxon>Metazoa</taxon>
        <taxon>Ecdysozoa</taxon>
        <taxon>Arthropoda</taxon>
        <taxon>Crustacea</taxon>
        <taxon>Multicrustacea</taxon>
        <taxon>Malacostraca</taxon>
        <taxon>Eumalacostraca</taxon>
        <taxon>Eucarida</taxon>
        <taxon>Decapoda</taxon>
        <taxon>Pleocyemata</taxon>
        <taxon>Brachyura</taxon>
        <taxon>Eubrachyura</taxon>
        <taxon>Portunoidea</taxon>
        <taxon>Portunidae</taxon>
        <taxon>Portuninae</taxon>
        <taxon>Scylla</taxon>
    </lineage>
</organism>
<keyword evidence="2" id="KW-0175">Coiled coil</keyword>
<evidence type="ECO:0000256" key="1">
    <source>
        <dbReference type="ARBA" id="ARBA00010979"/>
    </source>
</evidence>
<dbReference type="GO" id="GO:0000462">
    <property type="term" value="P:maturation of SSU-rRNA from tricistronic rRNA transcript (SSU-rRNA, 5.8S rRNA, LSU-rRNA)"/>
    <property type="evidence" value="ECO:0007669"/>
    <property type="project" value="TreeGrafter"/>
</dbReference>
<dbReference type="AlphaFoldDB" id="A0A0P4W3A0"/>
<dbReference type="EMBL" id="GDRN01092634">
    <property type="protein sequence ID" value="JAI60069.1"/>
    <property type="molecule type" value="Transcribed_RNA"/>
</dbReference>
<feature type="compositionally biased region" description="Basic residues" evidence="3">
    <location>
        <begin position="297"/>
        <end position="325"/>
    </location>
</feature>
<dbReference type="PANTHER" id="PTHR13237:SF9">
    <property type="entry name" value="NEUROGUIDIN"/>
    <property type="match status" value="1"/>
</dbReference>
<proteinExistence type="inferred from homology"/>
<feature type="region of interest" description="Disordered" evidence="3">
    <location>
        <begin position="279"/>
        <end position="325"/>
    </location>
</feature>
<evidence type="ECO:0000256" key="3">
    <source>
        <dbReference type="SAM" id="MobiDB-lite"/>
    </source>
</evidence>
<name>A0A0P4W3A0_SCYOL</name>
<sequence length="325" mass="36256">MTEGSREDDASTSIASDLPRGVALLGDLTTSLQQAQAALDTLAQRISDGHLPTAKGISLLELKNQAFLSYLANLTYVTLTKLKGNKIEGSASIDRLVELRVVLERLRPLEEKLKYQLDKHVKAATEGEVSADDPSRLRGDLDNIGSSSEDEDEEQQQEGGKKKKKDGEEDSDDGKTYKAPKISQMKYDLEDGKERAKERVRRDALYSSTLRDAIEGLTEDPEVVYNLDVLKQKAIRKRRELEEYEEANMIRKQLTKREKAAQRQITTLGTMGSEILGFTSLDPLHESAAAPDEPSTKRQKTGASKGKKRKKGTKGKKGFKKRRKH</sequence>
<dbReference type="Pfam" id="PF04000">
    <property type="entry name" value="Sas10_Utp3"/>
    <property type="match status" value="1"/>
</dbReference>
<evidence type="ECO:0008006" key="5">
    <source>
        <dbReference type="Google" id="ProtNLM"/>
    </source>
</evidence>